<dbReference type="InterPro" id="IPR002312">
    <property type="entry name" value="Asp/Asn-tRNA-synth_IIb"/>
</dbReference>
<evidence type="ECO:0000256" key="4">
    <source>
        <dbReference type="ARBA" id="ARBA00022741"/>
    </source>
</evidence>
<dbReference type="SUPFAM" id="SSF55681">
    <property type="entry name" value="Class II aaRS and biotin synthetases"/>
    <property type="match status" value="1"/>
</dbReference>
<dbReference type="GO" id="GO:0006421">
    <property type="term" value="P:asparaginyl-tRNA aminoacylation"/>
    <property type="evidence" value="ECO:0007669"/>
    <property type="project" value="InterPro"/>
</dbReference>
<keyword evidence="10" id="KW-1185">Reference proteome</keyword>
<name>A0A1Y1U5Z6_9TREE</name>
<evidence type="ECO:0000313" key="10">
    <source>
        <dbReference type="Proteomes" id="UP000193218"/>
    </source>
</evidence>
<dbReference type="PANTHER" id="PTHR22594">
    <property type="entry name" value="ASPARTYL/LYSYL-TRNA SYNTHETASE"/>
    <property type="match status" value="1"/>
</dbReference>
<dbReference type="InterPro" id="IPR004364">
    <property type="entry name" value="Aa-tRNA-synt_II"/>
</dbReference>
<dbReference type="EC" id="6.1.1.22" evidence="2"/>
<comment type="caution">
    <text evidence="9">The sequence shown here is derived from an EMBL/GenBank/DDBJ whole genome shotgun (WGS) entry which is preliminary data.</text>
</comment>
<dbReference type="GO" id="GO:0005739">
    <property type="term" value="C:mitochondrion"/>
    <property type="evidence" value="ECO:0007669"/>
    <property type="project" value="TreeGrafter"/>
</dbReference>
<evidence type="ECO:0000256" key="3">
    <source>
        <dbReference type="ARBA" id="ARBA00022598"/>
    </source>
</evidence>
<protein>
    <recommendedName>
        <fullName evidence="2">asparagine--tRNA ligase</fullName>
        <ecNumber evidence="2">6.1.1.22</ecNumber>
    </recommendedName>
</protein>
<dbReference type="InParanoid" id="A0A1Y1U5Z6"/>
<keyword evidence="4" id="KW-0547">Nucleotide-binding</keyword>
<evidence type="ECO:0000256" key="1">
    <source>
        <dbReference type="ARBA" id="ARBA00008226"/>
    </source>
</evidence>
<dbReference type="AlphaFoldDB" id="A0A1Y1U5Z6"/>
<dbReference type="InterPro" id="IPR004365">
    <property type="entry name" value="NA-bd_OB_tRNA"/>
</dbReference>
<keyword evidence="6" id="KW-0648">Protein biosynthesis</keyword>
<evidence type="ECO:0000256" key="6">
    <source>
        <dbReference type="ARBA" id="ARBA00022917"/>
    </source>
</evidence>
<comment type="similarity">
    <text evidence="1">Belongs to the class-II aminoacyl-tRNA synthetase family.</text>
</comment>
<dbReference type="OrthoDB" id="1931232at2759"/>
<dbReference type="GO" id="GO:0004816">
    <property type="term" value="F:asparagine-tRNA ligase activity"/>
    <property type="evidence" value="ECO:0007669"/>
    <property type="project" value="UniProtKB-EC"/>
</dbReference>
<keyword evidence="7" id="KW-0030">Aminoacyl-tRNA synthetase</keyword>
<evidence type="ECO:0000256" key="7">
    <source>
        <dbReference type="ARBA" id="ARBA00023146"/>
    </source>
</evidence>
<dbReference type="RefSeq" id="XP_021867784.1">
    <property type="nucleotide sequence ID" value="XM_022013720.1"/>
</dbReference>
<dbReference type="InterPro" id="IPR012340">
    <property type="entry name" value="NA-bd_OB-fold"/>
</dbReference>
<dbReference type="FunCoup" id="A0A1Y1U5Z6">
    <property type="interactions" value="355"/>
</dbReference>
<reference evidence="9 10" key="1">
    <citation type="submission" date="2017-03" db="EMBL/GenBank/DDBJ databases">
        <title>Widespread Adenine N6-methylation of Active Genes in Fungi.</title>
        <authorList>
            <consortium name="DOE Joint Genome Institute"/>
            <person name="Mondo S.J."/>
            <person name="Dannebaum R.O."/>
            <person name="Kuo R.C."/>
            <person name="Louie K.B."/>
            <person name="Bewick A.J."/>
            <person name="Labutti K."/>
            <person name="Haridas S."/>
            <person name="Kuo A."/>
            <person name="Salamov A."/>
            <person name="Ahrendt S.R."/>
            <person name="Lau R."/>
            <person name="Bowen B.P."/>
            <person name="Lipzen A."/>
            <person name="Sullivan W."/>
            <person name="Andreopoulos W.B."/>
            <person name="Clum A."/>
            <person name="Lindquist E."/>
            <person name="Daum C."/>
            <person name="Northen T.R."/>
            <person name="Ramamoorthy G."/>
            <person name="Schmitz R.J."/>
            <person name="Gryganskyi A."/>
            <person name="Culley D."/>
            <person name="Magnuson J."/>
            <person name="James T.Y."/>
            <person name="O'Malley M.A."/>
            <person name="Stajich J.E."/>
            <person name="Spatafora J.W."/>
            <person name="Visel A."/>
            <person name="Grigoriev I.V."/>
        </authorList>
    </citation>
    <scope>NUCLEOTIDE SEQUENCE [LARGE SCALE GENOMIC DNA]</scope>
    <source>
        <strain evidence="9 10">NRRL Y-17943</strain>
    </source>
</reference>
<keyword evidence="3 9" id="KW-0436">Ligase</keyword>
<sequence length="457" mass="50881">MLPSCTRCSLPATIRTVLKSASGLTASDPASDPASMSTLKGWIKSIRGHKNVSFISISDGSTYEPLQAVYRGVLGPEYSIGASVQLTGKLQPSRGRQEVEFLISKSSVLGPCDTMEYPIQKKNLPTKVLRDHAHLRFRTTQTTALMHLRDGILRDWHDWFESNAFTYIHTPVLTSSDCEGAGETFSLSSNVFPDRVNLTVSSQLHLEAPTHAVSRTYTLSPCFRAEPSATPRHLAEFYMLEGEVVVDTLDGLMDVVEDGIKSTLKSMLRGTTDRSERLRDALLAIRSSDVVRDTMADLNTTMYEPFARMTYAKAIKILTKHHAVTPFNHPPIPGHGLSLEHEKHLAADRPIFITHYPAAIKPFYMLPADNDTVACFDLLLPSLGEIAGGSLREHRLSHLEASLPSEEYAWYADLRRYGSIPHGGWGMGWDRWISWITGVDNVKDVVAFPRWVGHCKY</sequence>
<evidence type="ECO:0000313" key="9">
    <source>
        <dbReference type="EMBL" id="ORX33449.1"/>
    </source>
</evidence>
<dbReference type="STRING" id="4999.A0A1Y1U5Z6"/>
<dbReference type="PROSITE" id="PS50862">
    <property type="entry name" value="AA_TRNA_LIGASE_II"/>
    <property type="match status" value="1"/>
</dbReference>
<dbReference type="GeneID" id="33555528"/>
<dbReference type="InterPro" id="IPR045864">
    <property type="entry name" value="aa-tRNA-synth_II/BPL/LPL"/>
</dbReference>
<dbReference type="Proteomes" id="UP000193218">
    <property type="component" value="Unassembled WGS sequence"/>
</dbReference>
<dbReference type="Pfam" id="PF01336">
    <property type="entry name" value="tRNA_anti-codon"/>
    <property type="match status" value="1"/>
</dbReference>
<evidence type="ECO:0000256" key="2">
    <source>
        <dbReference type="ARBA" id="ARBA00012816"/>
    </source>
</evidence>
<keyword evidence="5" id="KW-0067">ATP-binding</keyword>
<dbReference type="Gene3D" id="3.30.930.10">
    <property type="entry name" value="Bira Bifunctional Protein, Domain 2"/>
    <property type="match status" value="1"/>
</dbReference>
<evidence type="ECO:0000259" key="8">
    <source>
        <dbReference type="PROSITE" id="PS50862"/>
    </source>
</evidence>
<dbReference type="Pfam" id="PF00152">
    <property type="entry name" value="tRNA-synt_2"/>
    <property type="match status" value="1"/>
</dbReference>
<dbReference type="Gene3D" id="2.40.50.140">
    <property type="entry name" value="Nucleic acid-binding proteins"/>
    <property type="match status" value="1"/>
</dbReference>
<proteinExistence type="inferred from homology"/>
<dbReference type="EMBL" id="NBSH01000021">
    <property type="protein sequence ID" value="ORX33449.1"/>
    <property type="molecule type" value="Genomic_DNA"/>
</dbReference>
<evidence type="ECO:0000256" key="5">
    <source>
        <dbReference type="ARBA" id="ARBA00022840"/>
    </source>
</evidence>
<organism evidence="9 10">
    <name type="scientific">Kockovaella imperatae</name>
    <dbReference type="NCBI Taxonomy" id="4999"/>
    <lineage>
        <taxon>Eukaryota</taxon>
        <taxon>Fungi</taxon>
        <taxon>Dikarya</taxon>
        <taxon>Basidiomycota</taxon>
        <taxon>Agaricomycotina</taxon>
        <taxon>Tremellomycetes</taxon>
        <taxon>Tremellales</taxon>
        <taxon>Cuniculitremaceae</taxon>
        <taxon>Kockovaella</taxon>
    </lineage>
</organism>
<dbReference type="PANTHER" id="PTHR22594:SF34">
    <property type="entry name" value="ASPARAGINE--TRNA LIGASE, MITOCHONDRIAL-RELATED"/>
    <property type="match status" value="1"/>
</dbReference>
<dbReference type="InterPro" id="IPR006195">
    <property type="entry name" value="aa-tRNA-synth_II"/>
</dbReference>
<accession>A0A1Y1U5Z6</accession>
<dbReference type="CDD" id="cd04318">
    <property type="entry name" value="EcAsnRS_like_N"/>
    <property type="match status" value="1"/>
</dbReference>
<dbReference type="SUPFAM" id="SSF50249">
    <property type="entry name" value="Nucleic acid-binding proteins"/>
    <property type="match status" value="1"/>
</dbReference>
<gene>
    <name evidence="9" type="ORF">BD324DRAFT_585136</name>
</gene>
<dbReference type="GO" id="GO:0003676">
    <property type="term" value="F:nucleic acid binding"/>
    <property type="evidence" value="ECO:0007669"/>
    <property type="project" value="InterPro"/>
</dbReference>
<dbReference type="GO" id="GO:0005524">
    <property type="term" value="F:ATP binding"/>
    <property type="evidence" value="ECO:0007669"/>
    <property type="project" value="UniProtKB-KW"/>
</dbReference>
<dbReference type="PRINTS" id="PR01042">
    <property type="entry name" value="TRNASYNTHASP"/>
</dbReference>
<dbReference type="NCBIfam" id="TIGR00457">
    <property type="entry name" value="asnS"/>
    <property type="match status" value="1"/>
</dbReference>
<dbReference type="InterPro" id="IPR004522">
    <property type="entry name" value="Asn-tRNA-ligase"/>
</dbReference>
<feature type="domain" description="Aminoacyl-transfer RNA synthetases class-II family profile" evidence="8">
    <location>
        <begin position="146"/>
        <end position="449"/>
    </location>
</feature>